<dbReference type="Gene3D" id="3.40.50.1820">
    <property type="entry name" value="alpha/beta hydrolase"/>
    <property type="match status" value="1"/>
</dbReference>
<feature type="domain" description="Dienelactone hydrolase" evidence="1">
    <location>
        <begin position="21"/>
        <end position="112"/>
    </location>
</feature>
<keyword evidence="3" id="KW-1185">Reference proteome</keyword>
<dbReference type="Proteomes" id="UP000824469">
    <property type="component" value="Unassembled WGS sequence"/>
</dbReference>
<dbReference type="PANTHER" id="PTHR46623">
    <property type="entry name" value="CARBOXYMETHYLENEBUTENOLIDASE-RELATED"/>
    <property type="match status" value="1"/>
</dbReference>
<name>A0AA38C5N4_TAXCH</name>
<proteinExistence type="predicted"/>
<dbReference type="GO" id="GO:0016787">
    <property type="term" value="F:hydrolase activity"/>
    <property type="evidence" value="ECO:0007669"/>
    <property type="project" value="InterPro"/>
</dbReference>
<comment type="caution">
    <text evidence="2">The sequence shown here is derived from an EMBL/GenBank/DDBJ whole genome shotgun (WGS) entry which is preliminary data.</text>
</comment>
<dbReference type="SUPFAM" id="SSF53474">
    <property type="entry name" value="alpha/beta-Hydrolases"/>
    <property type="match status" value="1"/>
</dbReference>
<dbReference type="Pfam" id="PF01738">
    <property type="entry name" value="DLH"/>
    <property type="match status" value="1"/>
</dbReference>
<gene>
    <name evidence="2" type="ORF">KI387_040629</name>
</gene>
<evidence type="ECO:0000259" key="1">
    <source>
        <dbReference type="Pfam" id="PF01738"/>
    </source>
</evidence>
<evidence type="ECO:0000313" key="2">
    <source>
        <dbReference type="EMBL" id="KAH9294167.1"/>
    </source>
</evidence>
<organism evidence="2 3">
    <name type="scientific">Taxus chinensis</name>
    <name type="common">Chinese yew</name>
    <name type="synonym">Taxus wallichiana var. chinensis</name>
    <dbReference type="NCBI Taxonomy" id="29808"/>
    <lineage>
        <taxon>Eukaryota</taxon>
        <taxon>Viridiplantae</taxon>
        <taxon>Streptophyta</taxon>
        <taxon>Embryophyta</taxon>
        <taxon>Tracheophyta</taxon>
        <taxon>Spermatophyta</taxon>
        <taxon>Pinopsida</taxon>
        <taxon>Pinidae</taxon>
        <taxon>Conifers II</taxon>
        <taxon>Cupressales</taxon>
        <taxon>Taxaceae</taxon>
        <taxon>Taxus</taxon>
    </lineage>
</organism>
<feature type="non-terminal residue" evidence="2">
    <location>
        <position position="136"/>
    </location>
</feature>
<dbReference type="InterPro" id="IPR051049">
    <property type="entry name" value="Dienelactone_hydrolase-like"/>
</dbReference>
<dbReference type="AlphaFoldDB" id="A0AA38C5N4"/>
<evidence type="ECO:0000313" key="3">
    <source>
        <dbReference type="Proteomes" id="UP000824469"/>
    </source>
</evidence>
<reference evidence="2 3" key="1">
    <citation type="journal article" date="2021" name="Nat. Plants">
        <title>The Taxus genome provides insights into paclitaxel biosynthesis.</title>
        <authorList>
            <person name="Xiong X."/>
            <person name="Gou J."/>
            <person name="Liao Q."/>
            <person name="Li Y."/>
            <person name="Zhou Q."/>
            <person name="Bi G."/>
            <person name="Li C."/>
            <person name="Du R."/>
            <person name="Wang X."/>
            <person name="Sun T."/>
            <person name="Guo L."/>
            <person name="Liang H."/>
            <person name="Lu P."/>
            <person name="Wu Y."/>
            <person name="Zhang Z."/>
            <person name="Ro D.K."/>
            <person name="Shang Y."/>
            <person name="Huang S."/>
            <person name="Yan J."/>
        </authorList>
    </citation>
    <scope>NUCLEOTIDE SEQUENCE [LARGE SCALE GENOMIC DNA]</scope>
    <source>
        <strain evidence="2">Ta-2019</strain>
    </source>
</reference>
<protein>
    <recommendedName>
        <fullName evidence="1">Dienelactone hydrolase domain-containing protein</fullName>
    </recommendedName>
</protein>
<dbReference type="InterPro" id="IPR002925">
    <property type="entry name" value="Dienelactn_hydro"/>
</dbReference>
<accession>A0AA38C5N4</accession>
<sequence length="136" mass="15194">MAAPATPELQKIQIQRDDTTLDAYVMGKEDAPGIVVLQEWWGVDYEIKNHAANIAKLDSGYKTLILDLYHGKVGLDAREAQHLMDDLDWQGAVKDIMASVKWLKENGSRKVGSTVISQAAGMLQYGRSLFERFQEA</sequence>
<dbReference type="PANTHER" id="PTHR46623:SF6">
    <property type="entry name" value="ALPHA_BETA-HYDROLASES SUPERFAMILY PROTEIN"/>
    <property type="match status" value="1"/>
</dbReference>
<dbReference type="OMA" id="DWPRAKD"/>
<dbReference type="EMBL" id="JAHRHJ020000337">
    <property type="protein sequence ID" value="KAH9294167.1"/>
    <property type="molecule type" value="Genomic_DNA"/>
</dbReference>
<dbReference type="InterPro" id="IPR029058">
    <property type="entry name" value="AB_hydrolase_fold"/>
</dbReference>